<gene>
    <name evidence="1" type="ordered locus">HMU08680</name>
</gene>
<keyword evidence="2" id="KW-1185">Reference proteome</keyword>
<sequence>MRQSHQLQQVVQVKPLFSTPFSTLGLATNLGNLIQVGGLGGGNNANANARFDQIQSYLDKFGGNSASANATGMPS</sequence>
<proteinExistence type="predicted"/>
<dbReference type="Proteomes" id="UP000001522">
    <property type="component" value="Chromosome"/>
</dbReference>
<dbReference type="KEGG" id="hms:HMU08680"/>
<dbReference type="AlphaFoldDB" id="D3UI02"/>
<name>D3UI02_HELM1</name>
<accession>D3UI02</accession>
<dbReference type="HOGENOM" id="CLU_197457_0_0_7"/>
<evidence type="ECO:0000313" key="1">
    <source>
        <dbReference type="EMBL" id="CBG40125.1"/>
    </source>
</evidence>
<organism evidence="1 2">
    <name type="scientific">Helicobacter mustelae (strain ATCC 43772 / CCUG 25715 / CIP 103759 / LMG 18044 / NCTC 12198 / R85-136P)</name>
    <name type="common">Campylobacter mustelae</name>
    <dbReference type="NCBI Taxonomy" id="679897"/>
    <lineage>
        <taxon>Bacteria</taxon>
        <taxon>Pseudomonadati</taxon>
        <taxon>Campylobacterota</taxon>
        <taxon>Epsilonproteobacteria</taxon>
        <taxon>Campylobacterales</taxon>
        <taxon>Helicobacteraceae</taxon>
        <taxon>Helicobacter</taxon>
    </lineage>
</organism>
<dbReference type="RefSeq" id="WP_013023199.1">
    <property type="nucleotide sequence ID" value="NC_013949.1"/>
</dbReference>
<reference evidence="1 2" key="1">
    <citation type="journal article" date="2010" name="BMC Genomics">
        <title>Comparative genomics and proteomics of Helicobacter mustelae, an ulcerogenic and carcinogenic gastric pathogen.</title>
        <authorList>
            <person name="O'Toole P.W."/>
            <person name="Snelling W.J."/>
            <person name="Canchaya C."/>
            <person name="Forde B.M."/>
            <person name="Hardie K.R."/>
            <person name="Josenhans C."/>
            <person name="Graham R.L.J."/>
            <person name="McMullan G."/>
            <person name="Parkhill J."/>
            <person name="Belda E."/>
            <person name="Bentley S.D."/>
        </authorList>
    </citation>
    <scope>NUCLEOTIDE SEQUENCE [LARGE SCALE GENOMIC DNA]</scope>
    <source>
        <strain evidence="2">ATCC 43772 / LMG 18044 / NCTC 12198 / 12198</strain>
    </source>
</reference>
<protein>
    <submittedName>
        <fullName evidence="1">Putative Hsr recombination casette</fullName>
    </submittedName>
</protein>
<dbReference type="EMBL" id="FN555004">
    <property type="protein sequence ID" value="CBG40125.1"/>
    <property type="molecule type" value="Genomic_DNA"/>
</dbReference>
<evidence type="ECO:0000313" key="2">
    <source>
        <dbReference type="Proteomes" id="UP000001522"/>
    </source>
</evidence>
<dbReference type="STRING" id="679897.HMU08680"/>